<evidence type="ECO:0000313" key="4">
    <source>
        <dbReference type="Proteomes" id="UP000716446"/>
    </source>
</evidence>
<dbReference type="Pfam" id="PF21730">
    <property type="entry name" value="Vma22_CCDC115"/>
    <property type="match status" value="1"/>
</dbReference>
<dbReference type="Proteomes" id="UP000716446">
    <property type="component" value="Unassembled WGS sequence"/>
</dbReference>
<evidence type="ECO:0000256" key="2">
    <source>
        <dbReference type="SAM" id="MobiDB-lite"/>
    </source>
</evidence>
<feature type="region of interest" description="Disordered" evidence="2">
    <location>
        <begin position="100"/>
        <end position="172"/>
    </location>
</feature>
<feature type="compositionally biased region" description="Basic and acidic residues" evidence="2">
    <location>
        <begin position="139"/>
        <end position="171"/>
    </location>
</feature>
<dbReference type="AlphaFoldDB" id="A0A9N8PAD9"/>
<dbReference type="GO" id="GO:1990871">
    <property type="term" value="C:Vma12-Vma22 assembly complex"/>
    <property type="evidence" value="ECO:0007669"/>
    <property type="project" value="TreeGrafter"/>
</dbReference>
<reference evidence="3" key="1">
    <citation type="submission" date="2020-06" db="EMBL/GenBank/DDBJ databases">
        <authorList>
            <person name="Onetto C."/>
        </authorList>
    </citation>
    <scope>NUCLEOTIDE SEQUENCE</scope>
</reference>
<dbReference type="InterPro" id="IPR040357">
    <property type="entry name" value="Vma22/CCDC115"/>
</dbReference>
<keyword evidence="4" id="KW-1185">Reference proteome</keyword>
<proteinExistence type="predicted"/>
<evidence type="ECO:0000313" key="3">
    <source>
        <dbReference type="EMBL" id="CAD0087618.1"/>
    </source>
</evidence>
<organism evidence="3 4">
    <name type="scientific">Aureobasidium vineae</name>
    <dbReference type="NCBI Taxonomy" id="2773715"/>
    <lineage>
        <taxon>Eukaryota</taxon>
        <taxon>Fungi</taxon>
        <taxon>Dikarya</taxon>
        <taxon>Ascomycota</taxon>
        <taxon>Pezizomycotina</taxon>
        <taxon>Dothideomycetes</taxon>
        <taxon>Dothideomycetidae</taxon>
        <taxon>Dothideales</taxon>
        <taxon>Saccotheciaceae</taxon>
        <taxon>Aureobasidium</taxon>
    </lineage>
</organism>
<dbReference type="GO" id="GO:0070072">
    <property type="term" value="P:vacuolar proton-transporting V-type ATPase complex assembly"/>
    <property type="evidence" value="ECO:0007669"/>
    <property type="project" value="InterPro"/>
</dbReference>
<sequence>MAHEEEVPSELSVDELRDQLDTLWEKHLALLNSYHQAQQQIARHFSSGFFDLAQATFKSTTRVRYGQEYYDDRMQATTCFHASVDANDTPRFALKINDTTATTKDSHKGASNKSDVETGDTQEDTPTQQPTPPSTPLRESGEKETKEHSQKENSETADDKGATPKKPRDPLHWYGILVPPSLRSSQKSFQFAINDPVVDAVNSAQALRRIDMEIRKLRKDIKKAEKRVA</sequence>
<name>A0A9N8PAD9_9PEZI</name>
<feature type="compositionally biased region" description="Polar residues" evidence="2">
    <location>
        <begin position="100"/>
        <end position="113"/>
    </location>
</feature>
<accession>A0A9N8PAD9</accession>
<dbReference type="PANTHER" id="PTHR31996:SF2">
    <property type="entry name" value="COILED-COIL DOMAIN-CONTAINING PROTEIN 115"/>
    <property type="match status" value="1"/>
</dbReference>
<dbReference type="PANTHER" id="PTHR31996">
    <property type="entry name" value="COILED-COIL DOMAIN-CONTAINING PROTEIN 115"/>
    <property type="match status" value="1"/>
</dbReference>
<protein>
    <recommendedName>
        <fullName evidence="1">Vacuolar ATPase assembly protein VMA22</fullName>
    </recommendedName>
</protein>
<evidence type="ECO:0000256" key="1">
    <source>
        <dbReference type="ARBA" id="ARBA00093634"/>
    </source>
</evidence>
<dbReference type="GO" id="GO:0051082">
    <property type="term" value="F:unfolded protein binding"/>
    <property type="evidence" value="ECO:0007669"/>
    <property type="project" value="TreeGrafter"/>
</dbReference>
<gene>
    <name evidence="3" type="ORF">AWRI4619_LOCUS4736</name>
</gene>
<comment type="caution">
    <text evidence="3">The sequence shown here is derived from an EMBL/GenBank/DDBJ whole genome shotgun (WGS) entry which is preliminary data.</text>
</comment>
<dbReference type="EMBL" id="CAIJEN010000006">
    <property type="protein sequence ID" value="CAD0087618.1"/>
    <property type="molecule type" value="Genomic_DNA"/>
</dbReference>